<sequence length="1543" mass="172346">MSYLTVPLPFREARYMAEHIRGVTLRRHQIEDRDVNKLVMMCMIHDLNQVIANDETIPQGTYRREWEERETIFYLETRLKPSNPALAQALFNLWKEYGANETFLAKLFREIRDLVRFHRAFMHEKRAQRIYSYHYIERLRLCIGSEWLQVIADSILDSWIVVKEIQNAGPIYFVFGGPGSGKTFVCERLSATHGLEHISLRALIEEEANDPSSAHGITININRNQGRPIPMDLSINLLKDRLRQADGSGILIDGFPASMDELREFEKEITPRYSTIYLNCSAQTMVARVQRRWREEARAEDCPQLTQTRVINFATTMTPILTHLSQNPFERVSQSTFLDHEYLLTTSRSSLAANLGGFSASLTSEEVETLRNNPDATMFATRTGAPWGLARLSNKEPGSSTYTYDDAPGEGTCIYVLDTGIGTELSEFGGHASWAGDFIGRGKDDQGHGTHCAGAIGSSTYGVAKKASSVVFLLAPPTFSSENWFAARGEGETIHGPDGREEDTVPQITGLGYVTRHRVAARLDYDIGYAEAVGEEEFQLQHLLFPIDKVRNFSIHEFCWQSLLSRIETETGFEPDPRLVGVLLFHVLHSLPWTRHGALVPDHGFFGALDLLQTTRGTSDLMDDPDEGMTPVLEVGRGFIRPSLESMMDAVEALVSPDMLEQPNASSSCGRFEKIPDEIIAHIFTLLPSKDVCSLRLSCPRLAALSAPKTLPQEFWASRFLPDQEMGFLSFPTSSSAIRHRNWMEVYQLCKLIINDDRTAACFKNRRRIWHCLEDFSTILSALLKVDLPPWELLSQMSPFGHLGKRVSCPELPDHYDTLDPFGQYITLGTRLRNEYAVFLENEGHSDSTLIEISSISLVRSTYVSGIRVSVQSADGQSSVTGQCGCISSSNLTTITIEPEDSISSIDVFISASGIHCLKFSITRHDGQTCVYSTAGNARYPGLVATTKLVPQSAAIGFVVGFDLYKAISIELIEEAYIPRPIAKAPVLWSPQIPSKLGPDKDGQPSLPPAFTVNLHIPLGGPDGSRLSSLRSITAYFHGRMGIYGLELGYAEGDSVLYGTKETKGSRGESISCVTQTFVIDGPNSERIMLLSQGCILSDTLVVGNIQVWTNFGRHYTFGAFNCFAVKYGEVMQGRGPIESLMVEVKSPGWHFMRVSTEHFKQPYTSTDIIIRPGSSLPATTAMVQACSWMQQREGCCCTTASLKRIRRIRLSMGTDSGSSRSKFHISGLWIEYEGGRGDVVVGQWVEERTCFQLNPGERILEVAVWNTMDVELSRSIERFGKVVGITFTTTQNKFELRLPQHSGVPQSYLRYHSTVFEDLDSITWVFCEDMDDVQVRMKASPFLSTQLRCLSCRMQLGSSAPHHVEVAMRHEFTREAFFFMNANESKRLSSVGRIDISTDRNGSWTGLAFHYRNRQSTRHGILNGLQYTLQLDSLRGETFAILAVFNMLGHGKGFGIQTTLGRTVRAVPRQVPILSVAVFALLPDVQSPGAEALGCREDQVRYHGFPEQGPDYYVPEKCVGIWVVTPSHRSASEIEDVGPIFM</sequence>
<dbReference type="InterPro" id="IPR006674">
    <property type="entry name" value="HD_domain"/>
</dbReference>
<evidence type="ECO:0000256" key="3">
    <source>
        <dbReference type="ARBA" id="ARBA00022777"/>
    </source>
</evidence>
<dbReference type="InterPro" id="IPR015500">
    <property type="entry name" value="Peptidase_S8_subtilisin-rel"/>
</dbReference>
<dbReference type="CDD" id="cd09917">
    <property type="entry name" value="F-box_SF"/>
    <property type="match status" value="1"/>
</dbReference>
<dbReference type="InterPro" id="IPR036047">
    <property type="entry name" value="F-box-like_dom_sf"/>
</dbReference>
<dbReference type="CDD" id="cd01428">
    <property type="entry name" value="ADK"/>
    <property type="match status" value="1"/>
</dbReference>
<dbReference type="Pfam" id="PF13023">
    <property type="entry name" value="HD_3"/>
    <property type="match status" value="1"/>
</dbReference>
<dbReference type="Gene3D" id="3.40.50.300">
    <property type="entry name" value="P-loop containing nucleotide triphosphate hydrolases"/>
    <property type="match status" value="1"/>
</dbReference>
<dbReference type="GO" id="GO:0006139">
    <property type="term" value="P:nucleobase-containing compound metabolic process"/>
    <property type="evidence" value="ECO:0007669"/>
    <property type="project" value="InterPro"/>
</dbReference>
<evidence type="ECO:0000313" key="7">
    <source>
        <dbReference type="Proteomes" id="UP000616885"/>
    </source>
</evidence>
<dbReference type="SUPFAM" id="SSF109604">
    <property type="entry name" value="HD-domain/PDEase-like"/>
    <property type="match status" value="1"/>
</dbReference>
<dbReference type="SUPFAM" id="SSF81383">
    <property type="entry name" value="F-box domain"/>
    <property type="match status" value="1"/>
</dbReference>
<keyword evidence="3" id="KW-0418">Kinase</keyword>
<dbReference type="Pfam" id="PF00646">
    <property type="entry name" value="F-box"/>
    <property type="match status" value="1"/>
</dbReference>
<protein>
    <recommendedName>
        <fullName evidence="5">F-box domain-containing protein</fullName>
    </recommendedName>
</protein>
<comment type="caution">
    <text evidence="6">The sequence shown here is derived from an EMBL/GenBank/DDBJ whole genome shotgun (WGS) entry which is preliminary data.</text>
</comment>
<dbReference type="Gene3D" id="3.40.50.200">
    <property type="entry name" value="Peptidase S8/S53 domain"/>
    <property type="match status" value="1"/>
</dbReference>
<dbReference type="GO" id="GO:0005524">
    <property type="term" value="F:ATP binding"/>
    <property type="evidence" value="ECO:0007669"/>
    <property type="project" value="InterPro"/>
</dbReference>
<dbReference type="InterPro" id="IPR027417">
    <property type="entry name" value="P-loop_NTPase"/>
</dbReference>
<evidence type="ECO:0000256" key="1">
    <source>
        <dbReference type="ARBA" id="ARBA00022679"/>
    </source>
</evidence>
<dbReference type="Proteomes" id="UP000616885">
    <property type="component" value="Unassembled WGS sequence"/>
</dbReference>
<dbReference type="Pfam" id="PF00406">
    <property type="entry name" value="ADK"/>
    <property type="match status" value="1"/>
</dbReference>
<dbReference type="PROSITE" id="PS00137">
    <property type="entry name" value="SUBTILASE_HIS"/>
    <property type="match status" value="1"/>
</dbReference>
<keyword evidence="1" id="KW-0808">Transferase</keyword>
<evidence type="ECO:0000256" key="4">
    <source>
        <dbReference type="PROSITE-ProRule" id="PRU01240"/>
    </source>
</evidence>
<dbReference type="SUPFAM" id="SSF52743">
    <property type="entry name" value="Subtilisin-like"/>
    <property type="match status" value="1"/>
</dbReference>
<dbReference type="GO" id="GO:0006508">
    <property type="term" value="P:proteolysis"/>
    <property type="evidence" value="ECO:0007669"/>
    <property type="project" value="InterPro"/>
</dbReference>
<comment type="similarity">
    <text evidence="4">Belongs to the peptidase S8 family.</text>
</comment>
<dbReference type="PROSITE" id="PS51892">
    <property type="entry name" value="SUBTILASE"/>
    <property type="match status" value="1"/>
</dbReference>
<dbReference type="SUPFAM" id="SSF52540">
    <property type="entry name" value="P-loop containing nucleoside triphosphate hydrolases"/>
    <property type="match status" value="1"/>
</dbReference>
<organism evidence="6 7">
    <name type="scientific">Bionectria ochroleuca</name>
    <name type="common">Gliocladium roseum</name>
    <dbReference type="NCBI Taxonomy" id="29856"/>
    <lineage>
        <taxon>Eukaryota</taxon>
        <taxon>Fungi</taxon>
        <taxon>Dikarya</taxon>
        <taxon>Ascomycota</taxon>
        <taxon>Pezizomycotina</taxon>
        <taxon>Sordariomycetes</taxon>
        <taxon>Hypocreomycetidae</taxon>
        <taxon>Hypocreales</taxon>
        <taxon>Bionectriaceae</taxon>
        <taxon>Clonostachys</taxon>
    </lineage>
</organism>
<gene>
    <name evidence="6" type="ORF">IM811_001569</name>
</gene>
<dbReference type="GO" id="GO:0019205">
    <property type="term" value="F:nucleobase-containing compound kinase activity"/>
    <property type="evidence" value="ECO:0007669"/>
    <property type="project" value="InterPro"/>
</dbReference>
<dbReference type="PROSITE" id="PS50181">
    <property type="entry name" value="FBOX"/>
    <property type="match status" value="1"/>
</dbReference>
<dbReference type="InterPro" id="IPR036852">
    <property type="entry name" value="Peptidase_S8/S53_dom_sf"/>
</dbReference>
<dbReference type="InterPro" id="IPR022398">
    <property type="entry name" value="Peptidase_S8_His-AS"/>
</dbReference>
<dbReference type="InterPro" id="IPR001810">
    <property type="entry name" value="F-box_dom"/>
</dbReference>
<reference evidence="6" key="1">
    <citation type="submission" date="2020-10" db="EMBL/GenBank/DDBJ databases">
        <title>High-Quality Genome Resource of Clonostachys rosea strain S41 by Oxford Nanopore Long-Read Sequencing.</title>
        <authorList>
            <person name="Wang H."/>
        </authorList>
    </citation>
    <scope>NUCLEOTIDE SEQUENCE</scope>
    <source>
        <strain evidence="6">S41</strain>
    </source>
</reference>
<dbReference type="Gene3D" id="1.10.3210.10">
    <property type="entry name" value="Hypothetical protein af1432"/>
    <property type="match status" value="1"/>
</dbReference>
<name>A0A8H7TUH6_BIOOC</name>
<dbReference type="PANTHER" id="PTHR23359">
    <property type="entry name" value="NUCLEOTIDE KINASE"/>
    <property type="match status" value="1"/>
</dbReference>
<proteinExistence type="inferred from homology"/>
<dbReference type="GO" id="GO:0004252">
    <property type="term" value="F:serine-type endopeptidase activity"/>
    <property type="evidence" value="ECO:0007669"/>
    <property type="project" value="InterPro"/>
</dbReference>
<evidence type="ECO:0000313" key="6">
    <source>
        <dbReference type="EMBL" id="KAF9759875.1"/>
    </source>
</evidence>
<evidence type="ECO:0000259" key="5">
    <source>
        <dbReference type="PROSITE" id="PS50181"/>
    </source>
</evidence>
<dbReference type="EMBL" id="JADCTT010000001">
    <property type="protein sequence ID" value="KAF9759875.1"/>
    <property type="molecule type" value="Genomic_DNA"/>
</dbReference>
<comment type="caution">
    <text evidence="4">Lacks conserved residue(s) required for the propagation of feature annotation.</text>
</comment>
<accession>A0A8H7TUH6</accession>
<evidence type="ECO:0000256" key="2">
    <source>
        <dbReference type="ARBA" id="ARBA00022741"/>
    </source>
</evidence>
<dbReference type="PRINTS" id="PR00723">
    <property type="entry name" value="SUBTILISIN"/>
</dbReference>
<feature type="domain" description="F-box" evidence="5">
    <location>
        <begin position="669"/>
        <end position="719"/>
    </location>
</feature>
<keyword evidence="2" id="KW-0547">Nucleotide-binding</keyword>
<dbReference type="InterPro" id="IPR000850">
    <property type="entry name" value="Adenylat/UMP-CMP_kin"/>
</dbReference>